<sequence>MTSELWEGITVYSSTYSYRLGVVVVRVQGCLPYKTGTSTAGDQDTFGYSSLTHLFSKHRPQLQPHPPLRTLGPAKAG</sequence>
<evidence type="ECO:0000313" key="1">
    <source>
        <dbReference type="EMBL" id="MPD01568.1"/>
    </source>
</evidence>
<gene>
    <name evidence="1" type="ORF">E2C01_097102</name>
</gene>
<dbReference type="EMBL" id="VSRR010127700">
    <property type="protein sequence ID" value="MPD01568.1"/>
    <property type="molecule type" value="Genomic_DNA"/>
</dbReference>
<evidence type="ECO:0000313" key="2">
    <source>
        <dbReference type="Proteomes" id="UP000324222"/>
    </source>
</evidence>
<reference evidence="1 2" key="1">
    <citation type="submission" date="2019-05" db="EMBL/GenBank/DDBJ databases">
        <title>Another draft genome of Portunus trituberculatus and its Hox gene families provides insights of decapod evolution.</title>
        <authorList>
            <person name="Jeong J.-H."/>
            <person name="Song I."/>
            <person name="Kim S."/>
            <person name="Choi T."/>
            <person name="Kim D."/>
            <person name="Ryu S."/>
            <person name="Kim W."/>
        </authorList>
    </citation>
    <scope>NUCLEOTIDE SEQUENCE [LARGE SCALE GENOMIC DNA]</scope>
    <source>
        <tissue evidence="1">Muscle</tissue>
    </source>
</reference>
<organism evidence="1 2">
    <name type="scientific">Portunus trituberculatus</name>
    <name type="common">Swimming crab</name>
    <name type="synonym">Neptunus trituberculatus</name>
    <dbReference type="NCBI Taxonomy" id="210409"/>
    <lineage>
        <taxon>Eukaryota</taxon>
        <taxon>Metazoa</taxon>
        <taxon>Ecdysozoa</taxon>
        <taxon>Arthropoda</taxon>
        <taxon>Crustacea</taxon>
        <taxon>Multicrustacea</taxon>
        <taxon>Malacostraca</taxon>
        <taxon>Eumalacostraca</taxon>
        <taxon>Eucarida</taxon>
        <taxon>Decapoda</taxon>
        <taxon>Pleocyemata</taxon>
        <taxon>Brachyura</taxon>
        <taxon>Eubrachyura</taxon>
        <taxon>Portunoidea</taxon>
        <taxon>Portunidae</taxon>
        <taxon>Portuninae</taxon>
        <taxon>Portunus</taxon>
    </lineage>
</organism>
<protein>
    <submittedName>
        <fullName evidence="1">Uncharacterized protein</fullName>
    </submittedName>
</protein>
<dbReference type="AlphaFoldDB" id="A0A5B7K8N2"/>
<name>A0A5B7K8N2_PORTR</name>
<comment type="caution">
    <text evidence="1">The sequence shown here is derived from an EMBL/GenBank/DDBJ whole genome shotgun (WGS) entry which is preliminary data.</text>
</comment>
<dbReference type="Proteomes" id="UP000324222">
    <property type="component" value="Unassembled WGS sequence"/>
</dbReference>
<proteinExistence type="predicted"/>
<keyword evidence="2" id="KW-1185">Reference proteome</keyword>
<accession>A0A5B7K8N2</accession>